<keyword evidence="4" id="KW-1185">Reference proteome</keyword>
<dbReference type="OrthoDB" id="10253113at2759"/>
<dbReference type="Gene3D" id="3.40.50.1780">
    <property type="match status" value="1"/>
</dbReference>
<evidence type="ECO:0000313" key="4">
    <source>
        <dbReference type="Proteomes" id="UP000054560"/>
    </source>
</evidence>
<dbReference type="GeneID" id="25902745"/>
<dbReference type="SUPFAM" id="SSF53920">
    <property type="entry name" value="Fe-only hydrogenase"/>
    <property type="match status" value="1"/>
</dbReference>
<evidence type="ECO:0000256" key="1">
    <source>
        <dbReference type="ARBA" id="ARBA00006596"/>
    </source>
</evidence>
<protein>
    <recommendedName>
        <fullName evidence="2">Iron hydrogenase large subunit C-terminal domain-containing protein</fullName>
    </recommendedName>
</protein>
<dbReference type="InterPro" id="IPR050340">
    <property type="entry name" value="Cytosolic_Fe-S_CAF"/>
</dbReference>
<comment type="similarity">
    <text evidence="1">Belongs to the NARF family.</text>
</comment>
<reference evidence="3 4" key="1">
    <citation type="submission" date="2011-02" db="EMBL/GenBank/DDBJ databases">
        <title>The Genome Sequence of Sphaeroforma arctica JP610.</title>
        <authorList>
            <consortium name="The Broad Institute Genome Sequencing Platform"/>
            <person name="Russ C."/>
            <person name="Cuomo C."/>
            <person name="Young S.K."/>
            <person name="Zeng Q."/>
            <person name="Gargeya S."/>
            <person name="Alvarado L."/>
            <person name="Berlin A."/>
            <person name="Chapman S.B."/>
            <person name="Chen Z."/>
            <person name="Freedman E."/>
            <person name="Gellesch M."/>
            <person name="Goldberg J."/>
            <person name="Griggs A."/>
            <person name="Gujja S."/>
            <person name="Heilman E."/>
            <person name="Heiman D."/>
            <person name="Howarth C."/>
            <person name="Mehta T."/>
            <person name="Neiman D."/>
            <person name="Pearson M."/>
            <person name="Roberts A."/>
            <person name="Saif S."/>
            <person name="Shea T."/>
            <person name="Shenoy N."/>
            <person name="Sisk P."/>
            <person name="Stolte C."/>
            <person name="Sykes S."/>
            <person name="White J."/>
            <person name="Yandava C."/>
            <person name="Burger G."/>
            <person name="Gray M.W."/>
            <person name="Holland P.W.H."/>
            <person name="King N."/>
            <person name="Lang F.B.F."/>
            <person name="Roger A.J."/>
            <person name="Ruiz-Trillo I."/>
            <person name="Haas B."/>
            <person name="Nusbaum C."/>
            <person name="Birren B."/>
        </authorList>
    </citation>
    <scope>NUCLEOTIDE SEQUENCE [LARGE SCALE GENOMIC DNA]</scope>
    <source>
        <strain evidence="3 4">JP610</strain>
    </source>
</reference>
<evidence type="ECO:0000259" key="2">
    <source>
        <dbReference type="Pfam" id="PF02906"/>
    </source>
</evidence>
<evidence type="ECO:0000313" key="3">
    <source>
        <dbReference type="EMBL" id="KNC85584.1"/>
    </source>
</evidence>
<dbReference type="eggNOG" id="KOG2439">
    <property type="taxonomic scope" value="Eukaryota"/>
</dbReference>
<dbReference type="Proteomes" id="UP000054560">
    <property type="component" value="Unassembled WGS sequence"/>
</dbReference>
<dbReference type="RefSeq" id="XP_014159486.1">
    <property type="nucleotide sequence ID" value="XM_014304011.1"/>
</dbReference>
<dbReference type="STRING" id="667725.A0A0L0G9L0"/>
<accession>A0A0L0G9L0</accession>
<dbReference type="Pfam" id="PF02906">
    <property type="entry name" value="Fe_hyd_lg_C"/>
    <property type="match status" value="1"/>
</dbReference>
<sequence>MSHFSGGLKLTDLDDFIAPSQECVKPVAIEKKKPKESKAIKLDDDGGYFEVSQDGTAKKLPKAKITLDDCLACSGCITTAESILISAQSQEELYRVLDANFKISIGEPVYKQLDTEMADEMENDAMGSGSGSIEGKRIVDEDAVRKIVVVSIAPQSIASLSVKYNMSMDEVARRVCFFLRSMGVHFIFDVSLARNFSLMEAQREFVRRYQLLQSQKADGVIKKKGTEILPMLASACPGWVCYAEKTHGDFIVPYISTTKSPQQIMGSLVKGYLAESIDVSAAHFYHVAVMPCFDKKLEASRQDFYNDVLSTRDVDCVITTGELDSIFTEKTGGFEVSSPVESHSFDSLIHAAKTGPWEWSNISHRTDIVGEKALAPEDSEEMVRHQGSVSGGYTEHVLIYAAKELFGLTLDELEYKTVRNKDFQECLVQKDGVTVLQGALAYGFRNIQSLVQKVKRGKSVYDYVEVMACPSGCVNGGGQIKDANQSKQKDIVSKVGANYLALPTQSSALVDPDVDLLYSDWLDGSGSVKAQAALHTEYHAVEKMTSGLTIKW</sequence>
<dbReference type="InterPro" id="IPR004108">
    <property type="entry name" value="Fe_hydrogenase_lsu_C"/>
</dbReference>
<feature type="domain" description="Iron hydrogenase large subunit C-terminal" evidence="2">
    <location>
        <begin position="146"/>
        <end position="477"/>
    </location>
</feature>
<dbReference type="AlphaFoldDB" id="A0A0L0G9L0"/>
<dbReference type="Gene3D" id="3.40.950.10">
    <property type="entry name" value="Fe-only Hydrogenase (Larger Subunit), Chain L, domain 3"/>
    <property type="match status" value="1"/>
</dbReference>
<organism evidence="3 4">
    <name type="scientific">Sphaeroforma arctica JP610</name>
    <dbReference type="NCBI Taxonomy" id="667725"/>
    <lineage>
        <taxon>Eukaryota</taxon>
        <taxon>Ichthyosporea</taxon>
        <taxon>Ichthyophonida</taxon>
        <taxon>Sphaeroforma</taxon>
    </lineage>
</organism>
<dbReference type="EMBL" id="KQ241694">
    <property type="protein sequence ID" value="KNC85584.1"/>
    <property type="molecule type" value="Genomic_DNA"/>
</dbReference>
<name>A0A0L0G9L0_9EUKA</name>
<dbReference type="InterPro" id="IPR009016">
    <property type="entry name" value="Fe_hydrogenase"/>
</dbReference>
<dbReference type="PANTHER" id="PTHR11615">
    <property type="entry name" value="NITRATE, FORMATE, IRON DEHYDROGENASE"/>
    <property type="match status" value="1"/>
</dbReference>
<gene>
    <name evidence="3" type="ORF">SARC_02241</name>
</gene>
<proteinExistence type="inferred from homology"/>